<dbReference type="RefSeq" id="WP_248666773.1">
    <property type="nucleotide sequence ID" value="NZ_JALPRX010000036.1"/>
</dbReference>
<evidence type="ECO:0000313" key="1">
    <source>
        <dbReference type="EMBL" id="MCK8784648.1"/>
    </source>
</evidence>
<dbReference type="InterPro" id="IPR007404">
    <property type="entry name" value="YdjM-like"/>
</dbReference>
<proteinExistence type="predicted"/>
<keyword evidence="1" id="KW-0378">Hydrolase</keyword>
<dbReference type="PANTHER" id="PTHR35531:SF1">
    <property type="entry name" value="INNER MEMBRANE PROTEIN YBCI-RELATED"/>
    <property type="match status" value="1"/>
</dbReference>
<reference evidence="1" key="1">
    <citation type="submission" date="2022-04" db="EMBL/GenBank/DDBJ databases">
        <title>Roseomonas acroporae sp. nov., isolated from coral Acropora digitifera.</title>
        <authorList>
            <person name="Sun H."/>
        </authorList>
    </citation>
    <scope>NUCLEOTIDE SEQUENCE</scope>
    <source>
        <strain evidence="1">NAR14</strain>
    </source>
</reference>
<accession>A0A9X2BTI8</accession>
<name>A0A9X2BTI8_9PROT</name>
<protein>
    <submittedName>
        <fullName evidence="1">Metal-dependent hydrolase</fullName>
    </submittedName>
</protein>
<dbReference type="EMBL" id="JALPRX010000036">
    <property type="protein sequence ID" value="MCK8784648.1"/>
    <property type="molecule type" value="Genomic_DNA"/>
</dbReference>
<organism evidence="1 2">
    <name type="scientific">Roseomonas acroporae</name>
    <dbReference type="NCBI Taxonomy" id="2937791"/>
    <lineage>
        <taxon>Bacteria</taxon>
        <taxon>Pseudomonadati</taxon>
        <taxon>Pseudomonadota</taxon>
        <taxon>Alphaproteobacteria</taxon>
        <taxon>Acetobacterales</taxon>
        <taxon>Roseomonadaceae</taxon>
        <taxon>Roseomonas</taxon>
    </lineage>
</organism>
<dbReference type="GO" id="GO:0016787">
    <property type="term" value="F:hydrolase activity"/>
    <property type="evidence" value="ECO:0007669"/>
    <property type="project" value="UniProtKB-KW"/>
</dbReference>
<gene>
    <name evidence="1" type="ORF">M0638_09660</name>
</gene>
<dbReference type="PANTHER" id="PTHR35531">
    <property type="entry name" value="INNER MEMBRANE PROTEIN YBCI-RELATED"/>
    <property type="match status" value="1"/>
</dbReference>
<keyword evidence="2" id="KW-1185">Reference proteome</keyword>
<dbReference type="Proteomes" id="UP001139516">
    <property type="component" value="Unassembled WGS sequence"/>
</dbReference>
<comment type="caution">
    <text evidence="1">The sequence shown here is derived from an EMBL/GenBank/DDBJ whole genome shotgun (WGS) entry which is preliminary data.</text>
</comment>
<dbReference type="AlphaFoldDB" id="A0A9X2BTI8"/>
<evidence type="ECO:0000313" key="2">
    <source>
        <dbReference type="Proteomes" id="UP001139516"/>
    </source>
</evidence>
<dbReference type="Pfam" id="PF04307">
    <property type="entry name" value="YdjM"/>
    <property type="match status" value="1"/>
</dbReference>
<sequence length="156" mass="16988">MMAGSHVVVGMVAWFWAAPLLHLPQTEPIALGLAALGALLPDIDHPRSWVGQHTTLLSKPIAMFFSHRGLTHSLLAIALCLVLLRARAFWTPLAVGYLSHLAADLLTPRGLRLAWPLRWTVAVPLCRTGGVGEPLIVGLLLLATGLHLFRVRPPWL</sequence>